<dbReference type="Proteomes" id="UP000175669">
    <property type="component" value="Unassembled WGS sequence"/>
</dbReference>
<protein>
    <recommendedName>
        <fullName evidence="3">GlcNAc-PI de-N-acetylase</fullName>
    </recommendedName>
</protein>
<dbReference type="EMBL" id="MASR01000001">
    <property type="protein sequence ID" value="OFE13332.1"/>
    <property type="molecule type" value="Genomic_DNA"/>
</dbReference>
<organism evidence="1 2">
    <name type="scientific">Pseudohongiella acticola</name>
    <dbReference type="NCBI Taxonomy" id="1524254"/>
    <lineage>
        <taxon>Bacteria</taxon>
        <taxon>Pseudomonadati</taxon>
        <taxon>Pseudomonadota</taxon>
        <taxon>Gammaproteobacteria</taxon>
        <taxon>Pseudomonadales</taxon>
        <taxon>Pseudohongiellaceae</taxon>
        <taxon>Pseudohongiella</taxon>
    </lineage>
</organism>
<dbReference type="STRING" id="1524254.PHACT_09420"/>
<dbReference type="Gene3D" id="3.40.50.10320">
    <property type="entry name" value="LmbE-like"/>
    <property type="match status" value="1"/>
</dbReference>
<proteinExistence type="predicted"/>
<name>A0A1E8CM15_9GAMM</name>
<evidence type="ECO:0000313" key="2">
    <source>
        <dbReference type="Proteomes" id="UP000175669"/>
    </source>
</evidence>
<dbReference type="RefSeq" id="WP_070117299.1">
    <property type="nucleotide sequence ID" value="NZ_MASR01000001.1"/>
</dbReference>
<evidence type="ECO:0000313" key="1">
    <source>
        <dbReference type="EMBL" id="OFE13332.1"/>
    </source>
</evidence>
<dbReference type="GO" id="GO:0016811">
    <property type="term" value="F:hydrolase activity, acting on carbon-nitrogen (but not peptide) bonds, in linear amides"/>
    <property type="evidence" value="ECO:0007669"/>
    <property type="project" value="TreeGrafter"/>
</dbReference>
<dbReference type="PANTHER" id="PTHR12993">
    <property type="entry name" value="N-ACETYLGLUCOSAMINYL-PHOSPHATIDYLINOSITOL DE-N-ACETYLASE-RELATED"/>
    <property type="match status" value="1"/>
</dbReference>
<reference evidence="2" key="1">
    <citation type="submission" date="2016-07" db="EMBL/GenBank/DDBJ databases">
        <authorList>
            <person name="Florea S."/>
            <person name="Webb J.S."/>
            <person name="Jaromczyk J."/>
            <person name="Schardl C.L."/>
        </authorList>
    </citation>
    <scope>NUCLEOTIDE SEQUENCE [LARGE SCALE GENOMIC DNA]</scope>
    <source>
        <strain evidence="2">KCTC 42131</strain>
    </source>
</reference>
<dbReference type="Pfam" id="PF02585">
    <property type="entry name" value="PIG-L"/>
    <property type="match status" value="1"/>
</dbReference>
<evidence type="ECO:0008006" key="3">
    <source>
        <dbReference type="Google" id="ProtNLM"/>
    </source>
</evidence>
<dbReference type="AlphaFoldDB" id="A0A1E8CM15"/>
<gene>
    <name evidence="1" type="ORF">PHACT_09420</name>
</gene>
<sequence>MNPEHVLVPYQCADLPSGPWLIFAPHADDETFGMGGALRLAADQGIDTHVVVLTDGALGGDSVDAAQTAALVQTRQQELGAACTLLGVSQNDTWDQPDRGLDLAPALIERITTAIADTGAGTVFFPGALELHPDHRMTAQLVWLAAQQLQRRAWRGPLPQFWSYEISVQSPVNRLVDITPVLATKQEAMAVYASQNSQNNYPELILALNTARTFSLPASVSHAEAFYHYSDAELGGSLHAATQAAVARYFAVPETKV</sequence>
<dbReference type="SUPFAM" id="SSF102588">
    <property type="entry name" value="LmbE-like"/>
    <property type="match status" value="1"/>
</dbReference>
<dbReference type="InterPro" id="IPR024078">
    <property type="entry name" value="LmbE-like_dom_sf"/>
</dbReference>
<comment type="caution">
    <text evidence="1">The sequence shown here is derived from an EMBL/GenBank/DDBJ whole genome shotgun (WGS) entry which is preliminary data.</text>
</comment>
<dbReference type="OrthoDB" id="9790023at2"/>
<dbReference type="PANTHER" id="PTHR12993:SF29">
    <property type="entry name" value="BLR3841 PROTEIN"/>
    <property type="match status" value="1"/>
</dbReference>
<accession>A0A1E8CM15</accession>
<keyword evidence="2" id="KW-1185">Reference proteome</keyword>
<dbReference type="InterPro" id="IPR003737">
    <property type="entry name" value="GlcNAc_PI_deacetylase-related"/>
</dbReference>